<sequence>MQSELELASLMASRLCHDIVGPVGAIQNGLELIAEDEAMAEMAMDLIKKSALQASAKLQYARMAYGAAGGADELDPGEAGRLTAELFKGERATLDWAWKGGAQPRTEVKLGMLLATYALGAVPRGGTVTVEYGEGGLVVTAAGETLRNPPFVDVTTGGGEITDPRGVQAKIIAMLAESGGWRVDVASDGSRMTFRTVRR</sequence>
<dbReference type="Gene3D" id="1.10.287.130">
    <property type="match status" value="1"/>
</dbReference>
<organism evidence="2 3">
    <name type="scientific">Acuticoccus sediminis</name>
    <dbReference type="NCBI Taxonomy" id="2184697"/>
    <lineage>
        <taxon>Bacteria</taxon>
        <taxon>Pseudomonadati</taxon>
        <taxon>Pseudomonadota</taxon>
        <taxon>Alphaproteobacteria</taxon>
        <taxon>Hyphomicrobiales</taxon>
        <taxon>Amorphaceae</taxon>
        <taxon>Acuticoccus</taxon>
    </lineage>
</organism>
<dbReference type="Proteomes" id="UP000249590">
    <property type="component" value="Unassembled WGS sequence"/>
</dbReference>
<dbReference type="RefSeq" id="WP_111350340.1">
    <property type="nucleotide sequence ID" value="NZ_JAIWKD010000004.1"/>
</dbReference>
<evidence type="ECO:0000313" key="3">
    <source>
        <dbReference type="Proteomes" id="UP000249590"/>
    </source>
</evidence>
<name>A0A8B2NPM2_9HYPH</name>
<accession>A0A8B2NPM2</accession>
<feature type="domain" description="Histidine phosphotransferase ChpT C-terminal" evidence="1">
    <location>
        <begin position="77"/>
        <end position="190"/>
    </location>
</feature>
<gene>
    <name evidence="2" type="ORF">DLJ53_24975</name>
</gene>
<evidence type="ECO:0000313" key="2">
    <source>
        <dbReference type="EMBL" id="RAH98888.1"/>
    </source>
</evidence>
<proteinExistence type="predicted"/>
<keyword evidence="2" id="KW-0808">Transferase</keyword>
<keyword evidence="3" id="KW-1185">Reference proteome</keyword>
<reference evidence="2 3" key="1">
    <citation type="submission" date="2018-05" db="EMBL/GenBank/DDBJ databases">
        <title>Acuticoccus sediminis sp. nov., isolated from deep-sea sediment of Indian Ocean.</title>
        <authorList>
            <person name="Liu X."/>
            <person name="Lai Q."/>
            <person name="Du Y."/>
            <person name="Sun F."/>
            <person name="Zhang X."/>
            <person name="Wang S."/>
            <person name="Shao Z."/>
        </authorList>
    </citation>
    <scope>NUCLEOTIDE SEQUENCE [LARGE SCALE GENOMIC DNA]</scope>
    <source>
        <strain evidence="2 3">PTG4-2</strain>
    </source>
</reference>
<evidence type="ECO:0000259" key="1">
    <source>
        <dbReference type="Pfam" id="PF10090"/>
    </source>
</evidence>
<dbReference type="InterPro" id="IPR036890">
    <property type="entry name" value="HATPase_C_sf"/>
</dbReference>
<dbReference type="OrthoDB" id="9803702at2"/>
<dbReference type="EMBL" id="QHHQ01000006">
    <property type="protein sequence ID" value="RAH98888.1"/>
    <property type="molecule type" value="Genomic_DNA"/>
</dbReference>
<protein>
    <submittedName>
        <fullName evidence="2">Histidine phosphotransferase</fullName>
    </submittedName>
</protein>
<dbReference type="GO" id="GO:0016740">
    <property type="term" value="F:transferase activity"/>
    <property type="evidence" value="ECO:0007669"/>
    <property type="project" value="UniProtKB-KW"/>
</dbReference>
<dbReference type="InterPro" id="IPR018762">
    <property type="entry name" value="ChpT_C"/>
</dbReference>
<dbReference type="Pfam" id="PF10090">
    <property type="entry name" value="HPTransfase"/>
    <property type="match status" value="1"/>
</dbReference>
<dbReference type="Gene3D" id="3.30.565.10">
    <property type="entry name" value="Histidine kinase-like ATPase, C-terminal domain"/>
    <property type="match status" value="1"/>
</dbReference>
<dbReference type="AlphaFoldDB" id="A0A8B2NPM2"/>
<comment type="caution">
    <text evidence="2">The sequence shown here is derived from an EMBL/GenBank/DDBJ whole genome shotgun (WGS) entry which is preliminary data.</text>
</comment>